<dbReference type="Proteomes" id="UP000838756">
    <property type="component" value="Unassembled WGS sequence"/>
</dbReference>
<evidence type="ECO:0000256" key="1">
    <source>
        <dbReference type="SAM" id="MobiDB-lite"/>
    </source>
</evidence>
<accession>A0A8S4QQK4</accession>
<proteinExistence type="predicted"/>
<feature type="region of interest" description="Disordered" evidence="1">
    <location>
        <begin position="1"/>
        <end position="22"/>
    </location>
</feature>
<evidence type="ECO:0000313" key="2">
    <source>
        <dbReference type="EMBL" id="CAH2217535.1"/>
    </source>
</evidence>
<organism evidence="2 3">
    <name type="scientific">Pararge aegeria aegeria</name>
    <dbReference type="NCBI Taxonomy" id="348720"/>
    <lineage>
        <taxon>Eukaryota</taxon>
        <taxon>Metazoa</taxon>
        <taxon>Ecdysozoa</taxon>
        <taxon>Arthropoda</taxon>
        <taxon>Hexapoda</taxon>
        <taxon>Insecta</taxon>
        <taxon>Pterygota</taxon>
        <taxon>Neoptera</taxon>
        <taxon>Endopterygota</taxon>
        <taxon>Lepidoptera</taxon>
        <taxon>Glossata</taxon>
        <taxon>Ditrysia</taxon>
        <taxon>Papilionoidea</taxon>
        <taxon>Nymphalidae</taxon>
        <taxon>Satyrinae</taxon>
        <taxon>Satyrini</taxon>
        <taxon>Parargina</taxon>
        <taxon>Pararge</taxon>
    </lineage>
</organism>
<comment type="caution">
    <text evidence="2">The sequence shown here is derived from an EMBL/GenBank/DDBJ whole genome shotgun (WGS) entry which is preliminary data.</text>
</comment>
<reference evidence="2" key="1">
    <citation type="submission" date="2022-03" db="EMBL/GenBank/DDBJ databases">
        <authorList>
            <person name="Lindestad O."/>
        </authorList>
    </citation>
    <scope>NUCLEOTIDE SEQUENCE</scope>
</reference>
<protein>
    <submittedName>
        <fullName evidence="2">Jg3 protein</fullName>
    </submittedName>
</protein>
<gene>
    <name evidence="2" type="primary">jg3</name>
    <name evidence="2" type="ORF">PAEG_LOCUS5424</name>
</gene>
<sequence length="70" mass="7706">SPLRVSGPVHRELPPGAPAAPAVTAAPAYKRFNERFLKPSRHNCSRDCFLTPHLLDFSNNDGGRQNHLCV</sequence>
<evidence type="ECO:0000313" key="3">
    <source>
        <dbReference type="Proteomes" id="UP000838756"/>
    </source>
</evidence>
<dbReference type="EMBL" id="CAKXAJ010018239">
    <property type="protein sequence ID" value="CAH2217535.1"/>
    <property type="molecule type" value="Genomic_DNA"/>
</dbReference>
<name>A0A8S4QQK4_9NEOP</name>
<dbReference type="AlphaFoldDB" id="A0A8S4QQK4"/>
<feature type="non-terminal residue" evidence="2">
    <location>
        <position position="1"/>
    </location>
</feature>
<keyword evidence="3" id="KW-1185">Reference proteome</keyword>